<dbReference type="HOGENOM" id="CLU_016665_2_1_1"/>
<dbReference type="InParanoid" id="G8YPZ5"/>
<gene>
    <name evidence="3" type="primary">Piso0_000759</name>
    <name evidence="3" type="ORF">GNLVRS01_PISO0D03501g</name>
</gene>
<dbReference type="AlphaFoldDB" id="G8YPZ5"/>
<proteinExistence type="predicted"/>
<evidence type="ECO:0000256" key="1">
    <source>
        <dbReference type="SAM" id="MobiDB-lite"/>
    </source>
</evidence>
<dbReference type="EMBL" id="FO082056">
    <property type="protein sequence ID" value="CCE78730.1"/>
    <property type="molecule type" value="Genomic_DNA"/>
</dbReference>
<accession>G8YPZ5</accession>
<dbReference type="eggNOG" id="KOG1470">
    <property type="taxonomic scope" value="Eukaryota"/>
</dbReference>
<dbReference type="InterPro" id="IPR001251">
    <property type="entry name" value="CRAL-TRIO_dom"/>
</dbReference>
<feature type="domain" description="CRAL-TRIO" evidence="2">
    <location>
        <begin position="314"/>
        <end position="462"/>
    </location>
</feature>
<dbReference type="SUPFAM" id="SSF46938">
    <property type="entry name" value="CRAL/TRIO N-terminal domain"/>
    <property type="match status" value="1"/>
</dbReference>
<dbReference type="PANTHER" id="PTHR46590">
    <property type="entry name" value="PHOSPHATIDYLINOSITOL TRANSFER PROTEIN CSR1-RELATED"/>
    <property type="match status" value="1"/>
</dbReference>
<evidence type="ECO:0000313" key="4">
    <source>
        <dbReference type="Proteomes" id="UP000005222"/>
    </source>
</evidence>
<protein>
    <submittedName>
        <fullName evidence="3">Piso0_000759 protein</fullName>
    </submittedName>
</protein>
<dbReference type="SUPFAM" id="SSF52087">
    <property type="entry name" value="CRAL/TRIO domain"/>
    <property type="match status" value="1"/>
</dbReference>
<dbReference type="FunCoup" id="G8YPZ5">
    <property type="interactions" value="317"/>
</dbReference>
<dbReference type="InterPro" id="IPR036273">
    <property type="entry name" value="CRAL/TRIO_N_dom_sf"/>
</dbReference>
<dbReference type="STRING" id="559304.G8YPZ5"/>
<sequence length="556" mass="62978">MPAEVQTNGRIQEISSEQEVILKQMWAYLLKYFGFSLDIDDSDLSHPESYVASSVSKKGSDSSQLTRIASRESAVSTAGSTKSGFFGRRKSSTVDNASSVGGPAPPIARDSKRLQFISTQSSREKYVPVTTVSKDYWDVFSRVHDMAYDGADLDTSEESEGSECDVIDDSGSFDSFITASTSISESEPEGRQKVVASTVAVGVAHKMSSTRNVSGRLKAARKLHPQFAEFSSTDILKSLYEMAKTEHFDNSVFRFLRARKLNCNDGIGMLLKSLNWRINGIKAEEKLRESDAPSYILGKNKGVLKNFQRDKLCICGRDMKNNPLVYFRAKLHFGSDSTSEEIQQYAILILEWSKFLLDDLGDRSECVTAVFDLTGFSLKNADYTGIKFLADVFSSHYPETLATLLIYNAPWIFFKVWSLVKNWIDPHVARKIHFVKNQKELSKFVDIKQVPKFMGGESKVDITYPLPSKEELHPPKKKDSEYRKLRYERDEMFVQFLEVTKKWIESTNPEVSTKYLLDKVDLGSRLVHNYIQLDPYVRCPGVYDRSHILDLQARLP</sequence>
<reference evidence="3 4" key="1">
    <citation type="journal article" date="2012" name="G3 (Bethesda)">
        <title>Pichia sorbitophila, an interspecies yeast hybrid reveals early steps of genome resolution following polyploidization.</title>
        <authorList>
            <person name="Leh Louis V."/>
            <person name="Despons L."/>
            <person name="Friedrich A."/>
            <person name="Martin T."/>
            <person name="Durrens P."/>
            <person name="Casaregola S."/>
            <person name="Neuveglise C."/>
            <person name="Fairhead C."/>
            <person name="Marck C."/>
            <person name="Cruz J.A."/>
            <person name="Straub M.L."/>
            <person name="Kugler V."/>
            <person name="Sacerdot C."/>
            <person name="Uzunov Z."/>
            <person name="Thierry A."/>
            <person name="Weiss S."/>
            <person name="Bleykasten C."/>
            <person name="De Montigny J."/>
            <person name="Jacques N."/>
            <person name="Jung P."/>
            <person name="Lemaire M."/>
            <person name="Mallet S."/>
            <person name="Morel G."/>
            <person name="Richard G.F."/>
            <person name="Sarkar A."/>
            <person name="Savel G."/>
            <person name="Schacherer J."/>
            <person name="Seret M.L."/>
            <person name="Talla E."/>
            <person name="Samson G."/>
            <person name="Jubin C."/>
            <person name="Poulain J."/>
            <person name="Vacherie B."/>
            <person name="Barbe V."/>
            <person name="Pelletier E."/>
            <person name="Sherman D.J."/>
            <person name="Westhof E."/>
            <person name="Weissenbach J."/>
            <person name="Baret P.V."/>
            <person name="Wincker P."/>
            <person name="Gaillardin C."/>
            <person name="Dujon B."/>
            <person name="Souciet J.L."/>
        </authorList>
    </citation>
    <scope>NUCLEOTIDE SEQUENCE [LARGE SCALE GENOMIC DNA]</scope>
    <source>
        <strain evidence="4">ATCC MYA-4447 / BCRC 22081 / CBS 7064 / NBRC 10061 / NRRL Y-12695</strain>
    </source>
</reference>
<dbReference type="Gene3D" id="3.40.525.10">
    <property type="entry name" value="CRAL-TRIO lipid binding domain"/>
    <property type="match status" value="1"/>
</dbReference>
<dbReference type="PROSITE" id="PS50191">
    <property type="entry name" value="CRAL_TRIO"/>
    <property type="match status" value="1"/>
</dbReference>
<dbReference type="InterPro" id="IPR036865">
    <property type="entry name" value="CRAL-TRIO_dom_sf"/>
</dbReference>
<dbReference type="SMART" id="SM00516">
    <property type="entry name" value="SEC14"/>
    <property type="match status" value="1"/>
</dbReference>
<dbReference type="Pfam" id="PF00650">
    <property type="entry name" value="CRAL_TRIO"/>
    <property type="match status" value="1"/>
</dbReference>
<dbReference type="PANTHER" id="PTHR46590:SF1">
    <property type="entry name" value="PHOSPHATIDYLINOSITOL TRANSFER PROTEIN CSR1"/>
    <property type="match status" value="1"/>
</dbReference>
<feature type="region of interest" description="Disordered" evidence="1">
    <location>
        <begin position="78"/>
        <end position="107"/>
    </location>
</feature>
<dbReference type="InterPro" id="IPR052432">
    <property type="entry name" value="PITP/CRAL-TRIO"/>
</dbReference>
<dbReference type="OrthoDB" id="43460at2759"/>
<evidence type="ECO:0000313" key="3">
    <source>
        <dbReference type="EMBL" id="CCE78730.1"/>
    </source>
</evidence>
<name>G8YPZ5_PICSO</name>
<organism evidence="3 4">
    <name type="scientific">Pichia sorbitophila (strain ATCC MYA-4447 / BCRC 22081 / CBS 7064 / NBRC 10061 / NRRL Y-12695)</name>
    <name type="common">Hybrid yeast</name>
    <dbReference type="NCBI Taxonomy" id="559304"/>
    <lineage>
        <taxon>Eukaryota</taxon>
        <taxon>Fungi</taxon>
        <taxon>Dikarya</taxon>
        <taxon>Ascomycota</taxon>
        <taxon>Saccharomycotina</taxon>
        <taxon>Pichiomycetes</taxon>
        <taxon>Debaryomycetaceae</taxon>
        <taxon>Millerozyma</taxon>
    </lineage>
</organism>
<dbReference type="Proteomes" id="UP000005222">
    <property type="component" value="Chromosome D"/>
</dbReference>
<keyword evidence="4" id="KW-1185">Reference proteome</keyword>
<dbReference type="CDD" id="cd00170">
    <property type="entry name" value="SEC14"/>
    <property type="match status" value="1"/>
</dbReference>
<evidence type="ECO:0000259" key="2">
    <source>
        <dbReference type="PROSITE" id="PS50191"/>
    </source>
</evidence>